<name>A0ACD0NM99_9BASI</name>
<sequence>MASERDFHGLTPSHTPPNLPLEASVEEGLLTGGSDPKLAEQRKASVAETMSTVVNNDSSFEERGGAEGNPTRWAARRPRSKGSTGQAGVEDLEKRGDGGGADEEDLISTCPSGRNSEKDGSKEDGPGALPATDSSKDDSALTFPEGGTKAWLCVFGGFWSTFITFGYLNAFGIYQDYYQSLLPEKTSSQISWIGGFQYFLIFSVGIFAGKMFDLGYFRPLFTFGCFLLVFSQMMLSLCTEYYQFFLTQGVGLGLSFGLIFNLSINCPAHHFNRRRGLAMGVMAAGSSTGGTIFPIMIRRLIPSLGFGWTMRAVGFMALGVVIMAWLCLSTRLEPSIDVKDKSKGGWSQVRWIDPEAFKNLAYTFFVAGASLVMFGLYTPFTYMDVFTGYYQIPANGYYLSILNAASIFGRVLPGIVADRVGRINTVLPHLMVSGLLGIIFPACTKLGGLLAFSILYGFTSGCYVSLIPACVAQLGPSSTVGTRNGMMFAIGSFGGLFGTPISGALLGDPPNYRWWAASSFSGVCVLAGSACILASRWFALDKKAFGTI</sequence>
<evidence type="ECO:0000313" key="1">
    <source>
        <dbReference type="EMBL" id="PWN46924.1"/>
    </source>
</evidence>
<keyword evidence="2" id="KW-1185">Reference proteome</keyword>
<organism evidence="1 2">
    <name type="scientific">Violaceomyces palustris</name>
    <dbReference type="NCBI Taxonomy" id="1673888"/>
    <lineage>
        <taxon>Eukaryota</taxon>
        <taxon>Fungi</taxon>
        <taxon>Dikarya</taxon>
        <taxon>Basidiomycota</taxon>
        <taxon>Ustilaginomycotina</taxon>
        <taxon>Ustilaginomycetes</taxon>
        <taxon>Violaceomycetales</taxon>
        <taxon>Violaceomycetaceae</taxon>
        <taxon>Violaceomyces</taxon>
    </lineage>
</organism>
<accession>A0ACD0NM99</accession>
<dbReference type="Proteomes" id="UP000245626">
    <property type="component" value="Unassembled WGS sequence"/>
</dbReference>
<reference evidence="1 2" key="1">
    <citation type="journal article" date="2018" name="Mol. Biol. Evol.">
        <title>Broad Genomic Sampling Reveals a Smut Pathogenic Ancestry of the Fungal Clade Ustilaginomycotina.</title>
        <authorList>
            <person name="Kijpornyongpan T."/>
            <person name="Mondo S.J."/>
            <person name="Barry K."/>
            <person name="Sandor L."/>
            <person name="Lee J."/>
            <person name="Lipzen A."/>
            <person name="Pangilinan J."/>
            <person name="LaButti K."/>
            <person name="Hainaut M."/>
            <person name="Henrissat B."/>
            <person name="Grigoriev I.V."/>
            <person name="Spatafora J.W."/>
            <person name="Aime M.C."/>
        </authorList>
    </citation>
    <scope>NUCLEOTIDE SEQUENCE [LARGE SCALE GENOMIC DNA]</scope>
    <source>
        <strain evidence="1 2">SA 807</strain>
    </source>
</reference>
<proteinExistence type="predicted"/>
<gene>
    <name evidence="1" type="ORF">IE53DRAFT_390935</name>
</gene>
<evidence type="ECO:0000313" key="2">
    <source>
        <dbReference type="Proteomes" id="UP000245626"/>
    </source>
</evidence>
<dbReference type="EMBL" id="KZ820629">
    <property type="protein sequence ID" value="PWN46924.1"/>
    <property type="molecule type" value="Genomic_DNA"/>
</dbReference>
<protein>
    <submittedName>
        <fullName evidence="1">MFS general substrate transporter</fullName>
    </submittedName>
</protein>